<dbReference type="PRINTS" id="PR00081">
    <property type="entry name" value="GDHRDH"/>
</dbReference>
<dbReference type="Proteomes" id="UP000561181">
    <property type="component" value="Unassembled WGS sequence"/>
</dbReference>
<dbReference type="PANTHER" id="PTHR43391">
    <property type="entry name" value="RETINOL DEHYDROGENASE-RELATED"/>
    <property type="match status" value="1"/>
</dbReference>
<organism evidence="6 7">
    <name type="scientific">Pontixanthobacter rizhaonensis</name>
    <dbReference type="NCBI Taxonomy" id="2730337"/>
    <lineage>
        <taxon>Bacteria</taxon>
        <taxon>Pseudomonadati</taxon>
        <taxon>Pseudomonadota</taxon>
        <taxon>Alphaproteobacteria</taxon>
        <taxon>Sphingomonadales</taxon>
        <taxon>Erythrobacteraceae</taxon>
        <taxon>Pontixanthobacter</taxon>
    </lineage>
</organism>
<dbReference type="SMART" id="SM00822">
    <property type="entry name" value="PKS_KR"/>
    <property type="match status" value="1"/>
</dbReference>
<name>A0A848QNZ3_9SPHN</name>
<dbReference type="AlphaFoldDB" id="A0A848QNZ3"/>
<evidence type="ECO:0000313" key="7">
    <source>
        <dbReference type="Proteomes" id="UP000561181"/>
    </source>
</evidence>
<dbReference type="CDD" id="cd05233">
    <property type="entry name" value="SDR_c"/>
    <property type="match status" value="1"/>
</dbReference>
<keyword evidence="3" id="KW-0560">Oxidoreductase</keyword>
<keyword evidence="7" id="KW-1185">Reference proteome</keyword>
<evidence type="ECO:0000256" key="1">
    <source>
        <dbReference type="ARBA" id="ARBA00006484"/>
    </source>
</evidence>
<feature type="domain" description="Ketoreductase" evidence="5">
    <location>
        <begin position="7"/>
        <end position="192"/>
    </location>
</feature>
<dbReference type="RefSeq" id="WP_170011730.1">
    <property type="nucleotide sequence ID" value="NZ_JABCRE010000002.1"/>
</dbReference>
<sequence length="270" mass="28974">MSDLVGQVVVITGGAGGIGMALAQHLGNRGASIVTADLQDSAVQEAVQRLQALNIEALGVTCDVTVAESVERLAKRAFDWKGRADLLINNAGISQQSAKLHQADIADAKRVMDVNFWGVWHGCAAFGPLMADQSHPSAIYNVGSENSLFCAVPRSAAYIASKHAVLGLTESFREDMPDHVHVGTIMPGWVTSGLSAKEVAHLAMPAAEFADIVVPQMLARERFVVSHPYNVVRKEQRDQAIADSYARNAPRQDGDEAHDVRLLIAKMRSG</sequence>
<dbReference type="Pfam" id="PF00106">
    <property type="entry name" value="adh_short"/>
    <property type="match status" value="1"/>
</dbReference>
<dbReference type="GO" id="GO:0016491">
    <property type="term" value="F:oxidoreductase activity"/>
    <property type="evidence" value="ECO:0007669"/>
    <property type="project" value="UniProtKB-KW"/>
</dbReference>
<dbReference type="PRINTS" id="PR00080">
    <property type="entry name" value="SDRFAMILY"/>
</dbReference>
<dbReference type="InterPro" id="IPR002347">
    <property type="entry name" value="SDR_fam"/>
</dbReference>
<dbReference type="PANTHER" id="PTHR43391:SF14">
    <property type="entry name" value="DEHYDROGENASE_REDUCTASE SDR FAMILY PROTEIN 7-LIKE"/>
    <property type="match status" value="1"/>
</dbReference>
<reference evidence="6 7" key="1">
    <citation type="submission" date="2020-04" db="EMBL/GenBank/DDBJ databases">
        <authorList>
            <person name="Liu A."/>
        </authorList>
    </citation>
    <scope>NUCLEOTIDE SEQUENCE [LARGE SCALE GENOMIC DNA]</scope>
    <source>
        <strain evidence="6 7">RZ02</strain>
    </source>
</reference>
<comment type="similarity">
    <text evidence="1 4">Belongs to the short-chain dehydrogenases/reductases (SDR) family.</text>
</comment>
<protein>
    <submittedName>
        <fullName evidence="6">SDR family oxidoreductase</fullName>
    </submittedName>
</protein>
<gene>
    <name evidence="6" type="ORF">HKD42_07215</name>
</gene>
<evidence type="ECO:0000313" key="6">
    <source>
        <dbReference type="EMBL" id="NMW31845.1"/>
    </source>
</evidence>
<dbReference type="InterPro" id="IPR057326">
    <property type="entry name" value="KR_dom"/>
</dbReference>
<evidence type="ECO:0000256" key="2">
    <source>
        <dbReference type="ARBA" id="ARBA00022857"/>
    </source>
</evidence>
<evidence type="ECO:0000256" key="4">
    <source>
        <dbReference type="RuleBase" id="RU000363"/>
    </source>
</evidence>
<comment type="caution">
    <text evidence="6">The sequence shown here is derived from an EMBL/GenBank/DDBJ whole genome shotgun (WGS) entry which is preliminary data.</text>
</comment>
<evidence type="ECO:0000256" key="3">
    <source>
        <dbReference type="ARBA" id="ARBA00023002"/>
    </source>
</evidence>
<dbReference type="Gene3D" id="3.40.50.720">
    <property type="entry name" value="NAD(P)-binding Rossmann-like Domain"/>
    <property type="match status" value="1"/>
</dbReference>
<proteinExistence type="inferred from homology"/>
<evidence type="ECO:0000259" key="5">
    <source>
        <dbReference type="SMART" id="SM00822"/>
    </source>
</evidence>
<keyword evidence="2" id="KW-0521">NADP</keyword>
<accession>A0A848QNZ3</accession>
<dbReference type="SUPFAM" id="SSF51735">
    <property type="entry name" value="NAD(P)-binding Rossmann-fold domains"/>
    <property type="match status" value="1"/>
</dbReference>
<dbReference type="InterPro" id="IPR036291">
    <property type="entry name" value="NAD(P)-bd_dom_sf"/>
</dbReference>
<dbReference type="EMBL" id="JABCRE010000002">
    <property type="protein sequence ID" value="NMW31845.1"/>
    <property type="molecule type" value="Genomic_DNA"/>
</dbReference>